<proteinExistence type="predicted"/>
<dbReference type="InterPro" id="IPR005046">
    <property type="entry name" value="DUF285"/>
</dbReference>
<dbReference type="EMBL" id="CP006959">
    <property type="protein sequence ID" value="AJK51328.1"/>
    <property type="molecule type" value="Genomic_DNA"/>
</dbReference>
<gene>
    <name evidence="1" type="ORF">MCCG_0353</name>
</gene>
<name>A0A9N7B5W1_MYCCC</name>
<evidence type="ECO:0000313" key="1">
    <source>
        <dbReference type="EMBL" id="AJK51328.1"/>
    </source>
</evidence>
<organism evidence="1 2">
    <name type="scientific">Mycoplasma capricolum subsp. capripneumoniae 87001</name>
    <dbReference type="NCBI Taxonomy" id="1124992"/>
    <lineage>
        <taxon>Bacteria</taxon>
        <taxon>Bacillati</taxon>
        <taxon>Mycoplasmatota</taxon>
        <taxon>Mollicutes</taxon>
        <taxon>Mycoplasmataceae</taxon>
        <taxon>Mycoplasma</taxon>
    </lineage>
</organism>
<dbReference type="AlphaFoldDB" id="A0A9N7B5W1"/>
<dbReference type="Pfam" id="PF03382">
    <property type="entry name" value="DUF285"/>
    <property type="match status" value="1"/>
</dbReference>
<dbReference type="RefSeq" id="WP_019269303.1">
    <property type="nucleotide sequence ID" value="NZ_CP006959.1"/>
</dbReference>
<dbReference type="NCBIfam" id="TIGR02167">
    <property type="entry name" value="Liste_lipo_26"/>
    <property type="match status" value="2"/>
</dbReference>
<protein>
    <recommendedName>
        <fullName evidence="3">PARCEL domain-containing protein</fullName>
    </recommendedName>
</protein>
<evidence type="ECO:0008006" key="3">
    <source>
        <dbReference type="Google" id="ProtNLM"/>
    </source>
</evidence>
<dbReference type="Proteomes" id="UP000031910">
    <property type="component" value="Chromosome"/>
</dbReference>
<dbReference type="KEGG" id="mcai:MCCG_0353"/>
<evidence type="ECO:0000313" key="2">
    <source>
        <dbReference type="Proteomes" id="UP000031910"/>
    </source>
</evidence>
<keyword evidence="2" id="KW-1185">Reference proteome</keyword>
<reference evidence="1 2" key="1">
    <citation type="submission" date="2013-12" db="EMBL/GenBank/DDBJ databases">
        <authorList>
            <person name="Wang R."/>
            <person name="Li Y."/>
            <person name="Zheng H."/>
            <person name="Xin J."/>
        </authorList>
    </citation>
    <scope>NUCLEOTIDE SEQUENCE [LARGE SCALE GENOMIC DNA]</scope>
    <source>
        <strain evidence="1 2">87001</strain>
    </source>
</reference>
<dbReference type="InterPro" id="IPR011889">
    <property type="entry name" value="Liste_lipo_26"/>
</dbReference>
<sequence length="156" mass="18169">MFKQAVYNADLTECLEIGYFENWKGEIQIEQFLPTTKKVPKVLPKEITSLELAFHRNENAYIDGVEYWNTKNITDMNYMFFEAENFNQDISTWDASNVIDMTEMFAGASKFNQDLSKWDTSNVNVFGQNIGASNPNWKPEHRPKFNKTIGKFNCLK</sequence>
<accession>A0A9N7B5W1</accession>